<gene>
    <name evidence="3" type="ORF">ERS007657_01065</name>
    <name evidence="2" type="ORF">ERS007688_03267</name>
</gene>
<sequence length="112" mass="12562">MVDTDNQRARQWRDEVATAVLFHSEDRLTTHARVAAEREHRHLWVNTRTHHVRFTGSHRQLGGTGGTPAGRRRTAATAFQRQDEVKHTPSVAVTGDSSAVNRRRCAAAARQS</sequence>
<evidence type="ECO:0000313" key="2">
    <source>
        <dbReference type="EMBL" id="CFE65527.1"/>
    </source>
</evidence>
<organism evidence="3 4">
    <name type="scientific">Mycobacterium tuberculosis</name>
    <dbReference type="NCBI Taxonomy" id="1773"/>
    <lineage>
        <taxon>Bacteria</taxon>
        <taxon>Bacillati</taxon>
        <taxon>Actinomycetota</taxon>
        <taxon>Actinomycetes</taxon>
        <taxon>Mycobacteriales</taxon>
        <taxon>Mycobacteriaceae</taxon>
        <taxon>Mycobacterium</taxon>
        <taxon>Mycobacterium tuberculosis complex</taxon>
    </lineage>
</organism>
<reference evidence="4 5" key="1">
    <citation type="submission" date="2015-03" db="EMBL/GenBank/DDBJ databases">
        <authorList>
            <consortium name="Pathogen Informatics"/>
        </authorList>
    </citation>
    <scope>NUCLEOTIDE SEQUENCE [LARGE SCALE GENOMIC DNA]</scope>
    <source>
        <strain evidence="3 4">C09601061</strain>
        <strain evidence="2 5">H09601792</strain>
    </source>
</reference>
<dbReference type="EMBL" id="CFOH01000676">
    <property type="protein sequence ID" value="CFE65527.1"/>
    <property type="molecule type" value="Genomic_DNA"/>
</dbReference>
<dbReference type="AlphaFoldDB" id="A0A654TYE4"/>
<protein>
    <submittedName>
        <fullName evidence="3">Uncharacterized protein</fullName>
    </submittedName>
</protein>
<feature type="region of interest" description="Disordered" evidence="1">
    <location>
        <begin position="54"/>
        <end position="112"/>
    </location>
</feature>
<proteinExistence type="predicted"/>
<dbReference type="EMBL" id="CGCX01000295">
    <property type="protein sequence ID" value="CFR72030.1"/>
    <property type="molecule type" value="Genomic_DNA"/>
</dbReference>
<evidence type="ECO:0000313" key="4">
    <source>
        <dbReference type="Proteomes" id="UP000046680"/>
    </source>
</evidence>
<dbReference type="Proteomes" id="UP000046680">
    <property type="component" value="Unassembled WGS sequence"/>
</dbReference>
<evidence type="ECO:0000313" key="5">
    <source>
        <dbReference type="Proteomes" id="UP000046947"/>
    </source>
</evidence>
<dbReference type="Proteomes" id="UP000046947">
    <property type="component" value="Unassembled WGS sequence"/>
</dbReference>
<accession>A0A654TYE4</accession>
<evidence type="ECO:0000256" key="1">
    <source>
        <dbReference type="SAM" id="MobiDB-lite"/>
    </source>
</evidence>
<name>A0A654TYE4_MYCTX</name>
<evidence type="ECO:0000313" key="3">
    <source>
        <dbReference type="EMBL" id="CFR72030.1"/>
    </source>
</evidence>